<keyword evidence="1" id="KW-0472">Membrane</keyword>
<organism evidence="2 3">
    <name type="scientific">Kribbella jiaozuonensis</name>
    <dbReference type="NCBI Taxonomy" id="2575441"/>
    <lineage>
        <taxon>Bacteria</taxon>
        <taxon>Bacillati</taxon>
        <taxon>Actinomycetota</taxon>
        <taxon>Actinomycetes</taxon>
        <taxon>Propionibacteriales</taxon>
        <taxon>Kribbellaceae</taxon>
        <taxon>Kribbella</taxon>
    </lineage>
</organism>
<feature type="transmembrane region" description="Helical" evidence="1">
    <location>
        <begin position="258"/>
        <end position="276"/>
    </location>
</feature>
<dbReference type="PANTHER" id="PTHR36840">
    <property type="entry name" value="BLL5714 PROTEIN"/>
    <property type="match status" value="1"/>
</dbReference>
<feature type="transmembrane region" description="Helical" evidence="1">
    <location>
        <begin position="126"/>
        <end position="144"/>
    </location>
</feature>
<evidence type="ECO:0000256" key="1">
    <source>
        <dbReference type="SAM" id="Phobius"/>
    </source>
</evidence>
<dbReference type="OrthoDB" id="7698234at2"/>
<accession>A0A4U3LDX3</accession>
<feature type="transmembrane region" description="Helical" evidence="1">
    <location>
        <begin position="322"/>
        <end position="347"/>
    </location>
</feature>
<name>A0A4U3LDX3_9ACTN</name>
<dbReference type="EMBL" id="SZPZ01000007">
    <property type="protein sequence ID" value="TKK73688.1"/>
    <property type="molecule type" value="Genomic_DNA"/>
</dbReference>
<dbReference type="Proteomes" id="UP000305836">
    <property type="component" value="Unassembled WGS sequence"/>
</dbReference>
<feature type="transmembrane region" description="Helical" evidence="1">
    <location>
        <begin position="181"/>
        <end position="199"/>
    </location>
</feature>
<feature type="transmembrane region" description="Helical" evidence="1">
    <location>
        <begin position="94"/>
        <end position="114"/>
    </location>
</feature>
<keyword evidence="1" id="KW-1133">Transmembrane helix</keyword>
<proteinExistence type="predicted"/>
<keyword evidence="1" id="KW-0812">Transmembrane</keyword>
<dbReference type="PANTHER" id="PTHR36840:SF1">
    <property type="entry name" value="BLL5714 PROTEIN"/>
    <property type="match status" value="1"/>
</dbReference>
<feature type="transmembrane region" description="Helical" evidence="1">
    <location>
        <begin position="288"/>
        <end position="310"/>
    </location>
</feature>
<gene>
    <name evidence="2" type="ORF">FDA38_41145</name>
</gene>
<dbReference type="InterPro" id="IPR010640">
    <property type="entry name" value="Low_temperature_requirement_A"/>
</dbReference>
<protein>
    <submittedName>
        <fullName evidence="2">Low temperature requirement protein A</fullName>
    </submittedName>
</protein>
<feature type="transmembrane region" description="Helical" evidence="1">
    <location>
        <begin position="59"/>
        <end position="82"/>
    </location>
</feature>
<dbReference type="Pfam" id="PF06772">
    <property type="entry name" value="LtrA"/>
    <property type="match status" value="1"/>
</dbReference>
<comment type="caution">
    <text evidence="2">The sequence shown here is derived from an EMBL/GenBank/DDBJ whole genome shotgun (WGS) entry which is preliminary data.</text>
</comment>
<evidence type="ECO:0000313" key="2">
    <source>
        <dbReference type="EMBL" id="TKK73688.1"/>
    </source>
</evidence>
<dbReference type="AlphaFoldDB" id="A0A4U3LDX3"/>
<evidence type="ECO:0000313" key="3">
    <source>
        <dbReference type="Proteomes" id="UP000305836"/>
    </source>
</evidence>
<feature type="transmembrane region" description="Helical" evidence="1">
    <location>
        <begin position="156"/>
        <end position="175"/>
    </location>
</feature>
<feature type="transmembrane region" description="Helical" evidence="1">
    <location>
        <begin position="409"/>
        <end position="426"/>
    </location>
</feature>
<feature type="transmembrane region" description="Helical" evidence="1">
    <location>
        <begin position="385"/>
        <end position="403"/>
    </location>
</feature>
<feature type="transmembrane region" description="Helical" evidence="1">
    <location>
        <begin position="359"/>
        <end position="378"/>
    </location>
</feature>
<reference evidence="2 3" key="1">
    <citation type="submission" date="2019-04" db="EMBL/GenBank/DDBJ databases">
        <title>Kribbella sp. NEAU-THZ 27 nov., a novel actinomycete isolated from soil.</title>
        <authorList>
            <person name="Duan L."/>
        </authorList>
    </citation>
    <scope>NUCLEOTIDE SEQUENCE [LARGE SCALE GENOMIC DNA]</scope>
    <source>
        <strain evidence="3">NEAU-THZ27</strain>
    </source>
</reference>
<sequence>MRSTRPRTPERCPLKVHRVSEQTGAAEERHASWLELFFDLTVVAAAAQISHRLHGAATIGQVAICAAMFYAIWSVWTATSVYANVAGEHTRRRAVLRTMLGIGVMAASVPGVWPGLLPDHGDEPHGGSRTIAFTVAFLVCRGIAAGSASRDGKVIGFWPATQGVMAAPWVVALFVPAETAYWLWAGGIAADLMFSVMGARNPKAMEQRATSIRRQQEQEQFRDRLLRRLWRGRHEEAPAKPPLITTAQVERGHLDERLGLFVIIVLGEALAQVVAANTEIDWDWRVGLASLAAFWLLIELWQLTTLYGFTPAPRSTTPLEPWAALLAHLVVTGAIVAMAAGLGGLIPEAGEHLETKERWYLFGGLALYFVISGVAGVIGRVRLRWFLGWQIPCLLVSVLVAALGHSLPAYGLAVVAAAVPTWFYSYNRLVQG</sequence>
<keyword evidence="3" id="KW-1185">Reference proteome</keyword>